<dbReference type="RefSeq" id="WP_314801980.1">
    <property type="nucleotide sequence ID" value="NZ_CP130319.1"/>
</dbReference>
<evidence type="ECO:0000256" key="2">
    <source>
        <dbReference type="ARBA" id="ARBA00023125"/>
    </source>
</evidence>
<dbReference type="PANTHER" id="PTHR43280:SF2">
    <property type="entry name" value="HTH-TYPE TRANSCRIPTIONAL REGULATOR EXSA"/>
    <property type="match status" value="1"/>
</dbReference>
<organism evidence="5 6">
    <name type="scientific">Paenibacillus roseopurpureus</name>
    <dbReference type="NCBI Taxonomy" id="2918901"/>
    <lineage>
        <taxon>Bacteria</taxon>
        <taxon>Bacillati</taxon>
        <taxon>Bacillota</taxon>
        <taxon>Bacilli</taxon>
        <taxon>Bacillales</taxon>
        <taxon>Paenibacillaceae</taxon>
        <taxon>Paenibacillus</taxon>
    </lineage>
</organism>
<dbReference type="SMART" id="SM00342">
    <property type="entry name" value="HTH_ARAC"/>
    <property type="match status" value="1"/>
</dbReference>
<dbReference type="InterPro" id="IPR014710">
    <property type="entry name" value="RmlC-like_jellyroll"/>
</dbReference>
<dbReference type="InterPro" id="IPR013096">
    <property type="entry name" value="Cupin_2"/>
</dbReference>
<evidence type="ECO:0000256" key="1">
    <source>
        <dbReference type="ARBA" id="ARBA00023015"/>
    </source>
</evidence>
<dbReference type="Pfam" id="PF12833">
    <property type="entry name" value="HTH_18"/>
    <property type="match status" value="1"/>
</dbReference>
<dbReference type="Pfam" id="PF07883">
    <property type="entry name" value="Cupin_2"/>
    <property type="match status" value="1"/>
</dbReference>
<keyword evidence="3" id="KW-0804">Transcription</keyword>
<dbReference type="AlphaFoldDB" id="A0AA96LRN9"/>
<dbReference type="Proteomes" id="UP001304650">
    <property type="component" value="Chromosome"/>
</dbReference>
<proteinExistence type="predicted"/>
<sequence>MATASRIDYNTLSPYVRYVHEIVIPQGAMVPERYIYDYEFIYVVSGSGCLRIESNEYTMAPGALLYIRPHKLNEMIVSDKEPMHCFAVHFDYVFLGEAADFSPYSVYLGQKQTEGVPDAKSLQARPNVELVDLDIPEHMTPSRIHPFHEVFRELTFHFHESRADAQIWLKSSILRLLGLVHQELTTKEGIWIEHTHADLMLDAIQFLQQQYKKKVDLPVLAARAKLTPKYFGTLFKQATGQSVSQYLLRLRMEEAKRLLRLNKFTIEEIADQVGIGDLFYFSKLFKKTEGMSPKKYADSLNTRHYVKE</sequence>
<gene>
    <name evidence="5" type="ORF">MJB10_04090</name>
</gene>
<dbReference type="EMBL" id="CP130319">
    <property type="protein sequence ID" value="WNR45326.1"/>
    <property type="molecule type" value="Genomic_DNA"/>
</dbReference>
<reference evidence="5" key="1">
    <citation type="submission" date="2022-02" db="EMBL/GenBank/DDBJ databases">
        <title>Paenibacillus sp. MBLB1832 Whole Genome Shotgun Sequencing.</title>
        <authorList>
            <person name="Hwang C.Y."/>
            <person name="Cho E.-S."/>
            <person name="Seo M.-J."/>
        </authorList>
    </citation>
    <scope>NUCLEOTIDE SEQUENCE</scope>
    <source>
        <strain evidence="5">MBLB1832</strain>
    </source>
</reference>
<evidence type="ECO:0000313" key="6">
    <source>
        <dbReference type="Proteomes" id="UP001304650"/>
    </source>
</evidence>
<evidence type="ECO:0000256" key="3">
    <source>
        <dbReference type="ARBA" id="ARBA00023163"/>
    </source>
</evidence>
<keyword evidence="6" id="KW-1185">Reference proteome</keyword>
<dbReference type="InterPro" id="IPR037923">
    <property type="entry name" value="HTH-like"/>
</dbReference>
<protein>
    <submittedName>
        <fullName evidence="5">AraC family transcriptional regulator</fullName>
    </submittedName>
</protein>
<dbReference type="PROSITE" id="PS00041">
    <property type="entry name" value="HTH_ARAC_FAMILY_1"/>
    <property type="match status" value="1"/>
</dbReference>
<dbReference type="PROSITE" id="PS01124">
    <property type="entry name" value="HTH_ARAC_FAMILY_2"/>
    <property type="match status" value="1"/>
</dbReference>
<evidence type="ECO:0000259" key="4">
    <source>
        <dbReference type="PROSITE" id="PS01124"/>
    </source>
</evidence>
<dbReference type="KEGG" id="proo:MJB10_04090"/>
<keyword evidence="1" id="KW-0805">Transcription regulation</keyword>
<feature type="domain" description="HTH araC/xylS-type" evidence="4">
    <location>
        <begin position="201"/>
        <end position="299"/>
    </location>
</feature>
<evidence type="ECO:0000313" key="5">
    <source>
        <dbReference type="EMBL" id="WNR45326.1"/>
    </source>
</evidence>
<dbReference type="Gene3D" id="1.10.10.60">
    <property type="entry name" value="Homeodomain-like"/>
    <property type="match status" value="2"/>
</dbReference>
<dbReference type="SUPFAM" id="SSF46689">
    <property type="entry name" value="Homeodomain-like"/>
    <property type="match status" value="2"/>
</dbReference>
<dbReference type="InterPro" id="IPR018062">
    <property type="entry name" value="HTH_AraC-typ_CS"/>
</dbReference>
<name>A0AA96LRN9_9BACL</name>
<accession>A0AA96LRN9</accession>
<keyword evidence="2" id="KW-0238">DNA-binding</keyword>
<dbReference type="GO" id="GO:0003700">
    <property type="term" value="F:DNA-binding transcription factor activity"/>
    <property type="evidence" value="ECO:0007669"/>
    <property type="project" value="InterPro"/>
</dbReference>
<dbReference type="SUPFAM" id="SSF51215">
    <property type="entry name" value="Regulatory protein AraC"/>
    <property type="match status" value="1"/>
</dbReference>
<dbReference type="InterPro" id="IPR009057">
    <property type="entry name" value="Homeodomain-like_sf"/>
</dbReference>
<dbReference type="InterPro" id="IPR018060">
    <property type="entry name" value="HTH_AraC"/>
</dbReference>
<dbReference type="Gene3D" id="2.60.120.10">
    <property type="entry name" value="Jelly Rolls"/>
    <property type="match status" value="1"/>
</dbReference>
<dbReference type="GO" id="GO:0043565">
    <property type="term" value="F:sequence-specific DNA binding"/>
    <property type="evidence" value="ECO:0007669"/>
    <property type="project" value="InterPro"/>
</dbReference>
<dbReference type="PANTHER" id="PTHR43280">
    <property type="entry name" value="ARAC-FAMILY TRANSCRIPTIONAL REGULATOR"/>
    <property type="match status" value="1"/>
</dbReference>